<dbReference type="AlphaFoldDB" id="A0A7C8IS99"/>
<dbReference type="InterPro" id="IPR027417">
    <property type="entry name" value="P-loop_NTPase"/>
</dbReference>
<gene>
    <name evidence="1" type="ORF">GQX73_g5749</name>
</gene>
<sequence>MLPIIFVMGITGSGKGTLSTRLAADFGLYHVSIGDEFRAARKARKEEIPGMPCEINEYLIERTEIPTPLLHNLFKPVPFVLLLHNSIVRGEEFNATIIAQLLKEKSAKAMERKGDLPRAMIVDSLDALRVEEINDLRGALQQIAPTFSGLTIHIQCPENVARKRFLLRARSPHDDARQFRRRMEWHEEMIPQIVDQLQGLSVVVETVNDDTMTVDEAFRILSEKLDKVPEWKRLMEGST</sequence>
<protein>
    <submittedName>
        <fullName evidence="1">Uncharacterized protein</fullName>
    </submittedName>
</protein>
<comment type="caution">
    <text evidence="1">The sequence shown here is derived from an EMBL/GenBank/DDBJ whole genome shotgun (WGS) entry which is preliminary data.</text>
</comment>
<dbReference type="InParanoid" id="A0A7C8IS99"/>
<evidence type="ECO:0000313" key="2">
    <source>
        <dbReference type="Proteomes" id="UP000481858"/>
    </source>
</evidence>
<organism evidence="1 2">
    <name type="scientific">Xylaria multiplex</name>
    <dbReference type="NCBI Taxonomy" id="323545"/>
    <lineage>
        <taxon>Eukaryota</taxon>
        <taxon>Fungi</taxon>
        <taxon>Dikarya</taxon>
        <taxon>Ascomycota</taxon>
        <taxon>Pezizomycotina</taxon>
        <taxon>Sordariomycetes</taxon>
        <taxon>Xylariomycetidae</taxon>
        <taxon>Xylariales</taxon>
        <taxon>Xylariaceae</taxon>
        <taxon>Xylaria</taxon>
    </lineage>
</organism>
<dbReference type="Pfam" id="PF13207">
    <property type="entry name" value="AAA_17"/>
    <property type="match status" value="1"/>
</dbReference>
<name>A0A7C8IS99_9PEZI</name>
<evidence type="ECO:0000313" key="1">
    <source>
        <dbReference type="EMBL" id="KAF2967825.1"/>
    </source>
</evidence>
<dbReference type="SUPFAM" id="SSF52540">
    <property type="entry name" value="P-loop containing nucleoside triphosphate hydrolases"/>
    <property type="match status" value="1"/>
</dbReference>
<dbReference type="Proteomes" id="UP000481858">
    <property type="component" value="Unassembled WGS sequence"/>
</dbReference>
<dbReference type="EMBL" id="WUBL01000061">
    <property type="protein sequence ID" value="KAF2967825.1"/>
    <property type="molecule type" value="Genomic_DNA"/>
</dbReference>
<reference evidence="1 2" key="1">
    <citation type="submission" date="2019-12" db="EMBL/GenBank/DDBJ databases">
        <title>Draft genome sequence of the ascomycete Xylaria multiplex DSM 110363.</title>
        <authorList>
            <person name="Buettner E."/>
            <person name="Kellner H."/>
        </authorList>
    </citation>
    <scope>NUCLEOTIDE SEQUENCE [LARGE SCALE GENOMIC DNA]</scope>
    <source>
        <strain evidence="1 2">DSM 110363</strain>
    </source>
</reference>
<keyword evidence="2" id="KW-1185">Reference proteome</keyword>
<dbReference type="OrthoDB" id="442176at2759"/>
<dbReference type="Gene3D" id="3.40.50.300">
    <property type="entry name" value="P-loop containing nucleotide triphosphate hydrolases"/>
    <property type="match status" value="1"/>
</dbReference>
<accession>A0A7C8IS99</accession>
<proteinExistence type="predicted"/>